<evidence type="ECO:0000313" key="6">
    <source>
        <dbReference type="Proteomes" id="UP001281410"/>
    </source>
</evidence>
<feature type="domain" description="DDE-1" evidence="3">
    <location>
        <begin position="390"/>
        <end position="454"/>
    </location>
</feature>
<dbReference type="GO" id="GO:0003677">
    <property type="term" value="F:DNA binding"/>
    <property type="evidence" value="ECO:0007669"/>
    <property type="project" value="UniProtKB-KW"/>
</dbReference>
<comment type="caution">
    <text evidence="5">The sequence shown here is derived from an EMBL/GenBank/DDBJ whole genome shotgun (WGS) entry which is preliminary data.</text>
</comment>
<dbReference type="InterPro" id="IPR004875">
    <property type="entry name" value="DDE_SF_endonuclease_dom"/>
</dbReference>
<accession>A0AAE0DWI7</accession>
<feature type="compositionally biased region" description="Basic and acidic residues" evidence="2">
    <location>
        <begin position="1"/>
        <end position="11"/>
    </location>
</feature>
<reference evidence="5" key="1">
    <citation type="journal article" date="2023" name="Plant J.">
        <title>Genome sequences and population genomics provide insights into the demographic history, inbreeding, and mutation load of two 'living fossil' tree species of Dipteronia.</title>
        <authorList>
            <person name="Feng Y."/>
            <person name="Comes H.P."/>
            <person name="Chen J."/>
            <person name="Zhu S."/>
            <person name="Lu R."/>
            <person name="Zhang X."/>
            <person name="Li P."/>
            <person name="Qiu J."/>
            <person name="Olsen K.M."/>
            <person name="Qiu Y."/>
        </authorList>
    </citation>
    <scope>NUCLEOTIDE SEQUENCE</scope>
    <source>
        <strain evidence="5">NBL</strain>
    </source>
</reference>
<dbReference type="SUPFAM" id="SSF53098">
    <property type="entry name" value="Ribonuclease H-like"/>
    <property type="match status" value="1"/>
</dbReference>
<dbReference type="AlphaFoldDB" id="A0AAE0DWI7"/>
<dbReference type="InterPro" id="IPR052035">
    <property type="entry name" value="ZnF_BED_domain_contain"/>
</dbReference>
<evidence type="ECO:0008006" key="7">
    <source>
        <dbReference type="Google" id="ProtNLM"/>
    </source>
</evidence>
<evidence type="ECO:0000259" key="4">
    <source>
        <dbReference type="Pfam" id="PF14372"/>
    </source>
</evidence>
<dbReference type="EMBL" id="JANJYJ010000008">
    <property type="protein sequence ID" value="KAK3193667.1"/>
    <property type="molecule type" value="Genomic_DNA"/>
</dbReference>
<gene>
    <name evidence="5" type="ORF">Dsin_024977</name>
</gene>
<evidence type="ECO:0000256" key="1">
    <source>
        <dbReference type="ARBA" id="ARBA00023125"/>
    </source>
</evidence>
<dbReference type="Pfam" id="PF03184">
    <property type="entry name" value="DDE_1"/>
    <property type="match status" value="1"/>
</dbReference>
<evidence type="ECO:0000256" key="2">
    <source>
        <dbReference type="SAM" id="MobiDB-lite"/>
    </source>
</evidence>
<name>A0AAE0DWI7_9ROSI</name>
<keyword evidence="1" id="KW-0238">DNA-binding</keyword>
<proteinExistence type="predicted"/>
<sequence>MNQNVARDKQFTLKSYSKHSSDLFSGVPLQEMHKDSHPREKDKQECFDEDNSGGSGIDPSHPPAATSNKRKTSEACTLCNAKLVGGSNSETLCEALNDCLMDWNIDRRLSSLTIDNCSTNKQMITSLVEKLKSSDLILNETLFHMRCCAHILNLIVNDGLDVIGEGIERIRSSVLYWVVTPKRIEKYEDTIRQLNIPYSKRLVLDCPTRWNSTYFTLTTALLYKDVFARLSVREKQYKIEIPGKDWKLAVILQDNLKLFYQVTEMFSGTKYPTTNVFFLHVCDIRVSLSDWLKSENEDVIHRVMVVATVLDPRYKMRLIEFYFPSIFGANYMTHLENIRNLCLDFVKEYELKFKSGDENSIHSNSSLASQLEMPNNSSTQDERLLSYDMFIQPCDVEIIRALNIHYRRRFYSCILEGYEVGATNLEEINILNTMKFISSASNIDMKTTTIANCFRHSSEPQVGEDEAITRLREAISSLHYRNVMDVDHLLNYPSENDIVMESPADEEIIQGGNVQKLPQHDTSFQEENENVEEVCE</sequence>
<protein>
    <recommendedName>
        <fullName evidence="7">Transposase</fullName>
    </recommendedName>
</protein>
<dbReference type="PANTHER" id="PTHR46481:SF11">
    <property type="entry name" value="ZINC FINGER BED DOMAIN-CONTAINING PROTEIN RICESLEEPER 2-LIKE"/>
    <property type="match status" value="1"/>
</dbReference>
<organism evidence="5 6">
    <name type="scientific">Dipteronia sinensis</name>
    <dbReference type="NCBI Taxonomy" id="43782"/>
    <lineage>
        <taxon>Eukaryota</taxon>
        <taxon>Viridiplantae</taxon>
        <taxon>Streptophyta</taxon>
        <taxon>Embryophyta</taxon>
        <taxon>Tracheophyta</taxon>
        <taxon>Spermatophyta</taxon>
        <taxon>Magnoliopsida</taxon>
        <taxon>eudicotyledons</taxon>
        <taxon>Gunneridae</taxon>
        <taxon>Pentapetalae</taxon>
        <taxon>rosids</taxon>
        <taxon>malvids</taxon>
        <taxon>Sapindales</taxon>
        <taxon>Sapindaceae</taxon>
        <taxon>Hippocastanoideae</taxon>
        <taxon>Acereae</taxon>
        <taxon>Dipteronia</taxon>
    </lineage>
</organism>
<feature type="domain" description="hAT-like transposase RNase-H fold" evidence="4">
    <location>
        <begin position="301"/>
        <end position="349"/>
    </location>
</feature>
<evidence type="ECO:0000313" key="5">
    <source>
        <dbReference type="EMBL" id="KAK3193667.1"/>
    </source>
</evidence>
<evidence type="ECO:0000259" key="3">
    <source>
        <dbReference type="Pfam" id="PF03184"/>
    </source>
</evidence>
<dbReference type="InterPro" id="IPR012337">
    <property type="entry name" value="RNaseH-like_sf"/>
</dbReference>
<dbReference type="PANTHER" id="PTHR46481">
    <property type="entry name" value="ZINC FINGER BED DOMAIN-CONTAINING PROTEIN 4"/>
    <property type="match status" value="1"/>
</dbReference>
<dbReference type="Proteomes" id="UP001281410">
    <property type="component" value="Unassembled WGS sequence"/>
</dbReference>
<feature type="compositionally biased region" description="Basic and acidic residues" evidence="2">
    <location>
        <begin position="31"/>
        <end position="46"/>
    </location>
</feature>
<feature type="region of interest" description="Disordered" evidence="2">
    <location>
        <begin position="1"/>
        <end position="69"/>
    </location>
</feature>
<dbReference type="InterPro" id="IPR025525">
    <property type="entry name" value="hAT-like_transposase_RNase-H"/>
</dbReference>
<dbReference type="Pfam" id="PF14372">
    <property type="entry name" value="hAT-like_RNase-H"/>
    <property type="match status" value="1"/>
</dbReference>
<keyword evidence="6" id="KW-1185">Reference proteome</keyword>